<proteinExistence type="predicted"/>
<keyword evidence="1" id="KW-0472">Membrane</keyword>
<keyword evidence="1" id="KW-1133">Transmembrane helix</keyword>
<reference evidence="2 3" key="1">
    <citation type="submission" date="2016-06" db="EMBL/GenBank/DDBJ databases">
        <title>Adaptive Radiation by Waves of Gene Transfer Leads to Fine-Scale Resource Partitioning in Marine Microbes.</title>
        <authorList>
            <person name="Hehemann J.-H."/>
            <person name="Arevalo P."/>
            <person name="Datta M.S."/>
            <person name="Yu X."/>
            <person name="Corzett C."/>
            <person name="Henschel A."/>
            <person name="Preheim S.P."/>
            <person name="Timberlake S."/>
            <person name="Alm E.J."/>
            <person name="Polz M.F."/>
        </authorList>
    </citation>
    <scope>NUCLEOTIDE SEQUENCE [LARGE SCALE GENOMIC DNA]</scope>
    <source>
        <strain evidence="2 3">FF50</strain>
    </source>
</reference>
<name>A0AAN1CQM2_9VIBR</name>
<evidence type="ECO:0000313" key="2">
    <source>
        <dbReference type="EMBL" id="ANO31730.1"/>
    </source>
</evidence>
<evidence type="ECO:0000256" key="1">
    <source>
        <dbReference type="SAM" id="Phobius"/>
    </source>
</evidence>
<keyword evidence="1" id="KW-0812">Transmembrane</keyword>
<gene>
    <name evidence="2" type="ORF">A6E01_00275</name>
</gene>
<dbReference type="Proteomes" id="UP000092018">
    <property type="component" value="Chromosome 1"/>
</dbReference>
<dbReference type="AlphaFoldDB" id="A0AAN1CQM2"/>
<evidence type="ECO:0000313" key="3">
    <source>
        <dbReference type="Proteomes" id="UP000092018"/>
    </source>
</evidence>
<dbReference type="EMBL" id="CP016177">
    <property type="protein sequence ID" value="ANO31730.1"/>
    <property type="molecule type" value="Genomic_DNA"/>
</dbReference>
<dbReference type="KEGG" id="vbr:A6E01_00275"/>
<accession>A0AAN1CQM2</accession>
<organism evidence="2 3">
    <name type="scientific">Vibrio breoganii</name>
    <dbReference type="NCBI Taxonomy" id="553239"/>
    <lineage>
        <taxon>Bacteria</taxon>
        <taxon>Pseudomonadati</taxon>
        <taxon>Pseudomonadota</taxon>
        <taxon>Gammaproteobacteria</taxon>
        <taxon>Vibrionales</taxon>
        <taxon>Vibrionaceae</taxon>
        <taxon>Vibrio</taxon>
    </lineage>
</organism>
<protein>
    <submittedName>
        <fullName evidence="2">Uncharacterized protein</fullName>
    </submittedName>
</protein>
<feature type="transmembrane region" description="Helical" evidence="1">
    <location>
        <begin position="40"/>
        <end position="61"/>
    </location>
</feature>
<sequence>MDGHSSVLNQSVKHFFEFIFEEKLNSNGSAKLPTKSLQSVVAVAVSVGRIIEMLITLASVFSKEFRLFVLYVHLLARRAFF</sequence>